<evidence type="ECO:0000313" key="1">
    <source>
        <dbReference type="EMBL" id="QPB09737.1"/>
    </source>
</evidence>
<evidence type="ECO:0000313" key="2">
    <source>
        <dbReference type="Proteomes" id="UP000663581"/>
    </source>
</evidence>
<dbReference type="Proteomes" id="UP000663581">
    <property type="component" value="Segment"/>
</dbReference>
<protein>
    <submittedName>
        <fullName evidence="1">Uncharacterized protein</fullName>
    </submittedName>
</protein>
<organism evidence="1 2">
    <name type="scientific">Streptomyces phage Shaeky</name>
    <dbReference type="NCBI Taxonomy" id="2767586"/>
    <lineage>
        <taxon>Viruses</taxon>
        <taxon>Duplodnaviria</taxon>
        <taxon>Heunggongvirae</taxon>
        <taxon>Uroviricota</taxon>
        <taxon>Caudoviricetes</taxon>
        <taxon>Colingsworthviridae</taxon>
        <taxon>Shaekyvirus</taxon>
        <taxon>Shaekyvirus shaeky</taxon>
    </lineage>
</organism>
<reference evidence="1" key="1">
    <citation type="submission" date="2020-07" db="EMBL/GenBank/DDBJ databases">
        <title>Complete genome sequence of Streptomyces phage Shaeky.</title>
        <authorList>
            <person name="Shodrock S.L."/>
            <person name="Higbee T."/>
            <person name="Clark J.D."/>
            <person name="Hernandez I."/>
            <person name="Liu M."/>
            <person name="Burrowes B."/>
        </authorList>
    </citation>
    <scope>NUCLEOTIDE SEQUENCE</scope>
</reference>
<accession>A0A873WE36</accession>
<name>A0A873WE36_9CAUD</name>
<keyword evidence="2" id="KW-1185">Reference proteome</keyword>
<dbReference type="EMBL" id="MT701595">
    <property type="protein sequence ID" value="QPB09737.1"/>
    <property type="molecule type" value="Genomic_DNA"/>
</dbReference>
<proteinExistence type="predicted"/>
<gene>
    <name evidence="1" type="ORF">CPT_Shaeky_050</name>
</gene>
<sequence>MMNVNKAWTIYLGTKTESGDDVDAYALTEAQGTYYLNRGDLFPLTIGTETEATDALLAAAFARRNV</sequence>